<feature type="compositionally biased region" description="Basic and acidic residues" evidence="1">
    <location>
        <begin position="586"/>
        <end position="596"/>
    </location>
</feature>
<feature type="region of interest" description="Disordered" evidence="1">
    <location>
        <begin position="477"/>
        <end position="613"/>
    </location>
</feature>
<feature type="compositionally biased region" description="Polar residues" evidence="1">
    <location>
        <begin position="537"/>
        <end position="557"/>
    </location>
</feature>
<gene>
    <name evidence="2" type="ORF">BDV98DRAFT_608516</name>
</gene>
<feature type="region of interest" description="Disordered" evidence="1">
    <location>
        <begin position="442"/>
        <end position="461"/>
    </location>
</feature>
<dbReference type="Proteomes" id="UP000305067">
    <property type="component" value="Unassembled WGS sequence"/>
</dbReference>
<name>A0A5C3Q4S9_9AGAR</name>
<feature type="compositionally biased region" description="Low complexity" evidence="1">
    <location>
        <begin position="510"/>
        <end position="529"/>
    </location>
</feature>
<feature type="compositionally biased region" description="Low complexity" evidence="1">
    <location>
        <begin position="572"/>
        <end position="584"/>
    </location>
</feature>
<accession>A0A5C3Q4S9</accession>
<evidence type="ECO:0000313" key="3">
    <source>
        <dbReference type="Proteomes" id="UP000305067"/>
    </source>
</evidence>
<protein>
    <submittedName>
        <fullName evidence="2">Uncharacterized protein</fullName>
    </submittedName>
</protein>
<keyword evidence="3" id="KW-1185">Reference proteome</keyword>
<organism evidence="2 3">
    <name type="scientific">Pterulicium gracile</name>
    <dbReference type="NCBI Taxonomy" id="1884261"/>
    <lineage>
        <taxon>Eukaryota</taxon>
        <taxon>Fungi</taxon>
        <taxon>Dikarya</taxon>
        <taxon>Basidiomycota</taxon>
        <taxon>Agaricomycotina</taxon>
        <taxon>Agaricomycetes</taxon>
        <taxon>Agaricomycetidae</taxon>
        <taxon>Agaricales</taxon>
        <taxon>Pleurotineae</taxon>
        <taxon>Pterulaceae</taxon>
        <taxon>Pterulicium</taxon>
    </lineage>
</organism>
<dbReference type="AlphaFoldDB" id="A0A5C3Q4S9"/>
<feature type="compositionally biased region" description="Basic and acidic residues" evidence="1">
    <location>
        <begin position="25"/>
        <end position="35"/>
    </location>
</feature>
<evidence type="ECO:0000256" key="1">
    <source>
        <dbReference type="SAM" id="MobiDB-lite"/>
    </source>
</evidence>
<dbReference type="EMBL" id="ML178866">
    <property type="protein sequence ID" value="TFK96157.1"/>
    <property type="molecule type" value="Genomic_DNA"/>
</dbReference>
<feature type="region of interest" description="Disordered" evidence="1">
    <location>
        <begin position="13"/>
        <end position="63"/>
    </location>
</feature>
<reference evidence="2 3" key="1">
    <citation type="journal article" date="2019" name="Nat. Ecol. Evol.">
        <title>Megaphylogeny resolves global patterns of mushroom evolution.</title>
        <authorList>
            <person name="Varga T."/>
            <person name="Krizsan K."/>
            <person name="Foldi C."/>
            <person name="Dima B."/>
            <person name="Sanchez-Garcia M."/>
            <person name="Sanchez-Ramirez S."/>
            <person name="Szollosi G.J."/>
            <person name="Szarkandi J.G."/>
            <person name="Papp V."/>
            <person name="Albert L."/>
            <person name="Andreopoulos W."/>
            <person name="Angelini C."/>
            <person name="Antonin V."/>
            <person name="Barry K.W."/>
            <person name="Bougher N.L."/>
            <person name="Buchanan P."/>
            <person name="Buyck B."/>
            <person name="Bense V."/>
            <person name="Catcheside P."/>
            <person name="Chovatia M."/>
            <person name="Cooper J."/>
            <person name="Damon W."/>
            <person name="Desjardin D."/>
            <person name="Finy P."/>
            <person name="Geml J."/>
            <person name="Haridas S."/>
            <person name="Hughes K."/>
            <person name="Justo A."/>
            <person name="Karasinski D."/>
            <person name="Kautmanova I."/>
            <person name="Kiss B."/>
            <person name="Kocsube S."/>
            <person name="Kotiranta H."/>
            <person name="LaButti K.M."/>
            <person name="Lechner B.E."/>
            <person name="Liimatainen K."/>
            <person name="Lipzen A."/>
            <person name="Lukacs Z."/>
            <person name="Mihaltcheva S."/>
            <person name="Morgado L.N."/>
            <person name="Niskanen T."/>
            <person name="Noordeloos M.E."/>
            <person name="Ohm R.A."/>
            <person name="Ortiz-Santana B."/>
            <person name="Ovrebo C."/>
            <person name="Racz N."/>
            <person name="Riley R."/>
            <person name="Savchenko A."/>
            <person name="Shiryaev A."/>
            <person name="Soop K."/>
            <person name="Spirin V."/>
            <person name="Szebenyi C."/>
            <person name="Tomsovsky M."/>
            <person name="Tulloss R.E."/>
            <person name="Uehling J."/>
            <person name="Grigoriev I.V."/>
            <person name="Vagvolgyi C."/>
            <person name="Papp T."/>
            <person name="Martin F.M."/>
            <person name="Miettinen O."/>
            <person name="Hibbett D.S."/>
            <person name="Nagy L.G."/>
        </authorList>
    </citation>
    <scope>NUCLEOTIDE SEQUENCE [LARGE SCALE GENOMIC DNA]</scope>
    <source>
        <strain evidence="2 3">CBS 309.79</strain>
    </source>
</reference>
<sequence>MGVVAVLKAFTSPRSSMLPPPRTKLAHDTPAETRRGSTTAETSHSALSGQSSSEPGPYQKRSQTMRPECFLRPMAQVRWSSTSAPTTTVAFVLDQLVKYVTLPPIPPPLNEDCREILGRDWAVFLTHLRGVYSGALLHSLGVYGDDETTKTMVLLDFLATWNECFFMARGAQFALVQKDDRVKIPSSAIHLTSYTPSVDEQAVTLTEDTIANVSPCVEVVEQPSQELGIHTDTDIDIQLPLSETMDDGTPTGTAPLTVHGPYEFTVLRCFDELPSPHTSFFRPPETGVPWPMPPSKVLDLSPNGESSERPQMPSILRRFDVCRKDWDLVADHVSQALNNTIPIINLGDAPRSDALRELIVSDIIQCWNTFFFNKRRLELVVQEDEDDDMPWIHAADSATPSPRSLVLQIYQSDTASVISFGDSDSEASFGPATRRELSAGLYTPFSIDPNTPHQEEGEDEAYYSADDEAQCRNLEVSEDRHNHRSNASPDVGQSPAPSNILCLTPDADVGSSRRPAMSLSSSVSSLGNSKPRRRRQSSAPQTRNSSRFIPPITTTSLTKRDVGSVSPSAHGSTVYPSPTSPSSYWRGKDYRRDSADSRTVVSGRVPGTPIEPPPLPKVWEWNV</sequence>
<proteinExistence type="predicted"/>
<evidence type="ECO:0000313" key="2">
    <source>
        <dbReference type="EMBL" id="TFK96157.1"/>
    </source>
</evidence>
<feature type="compositionally biased region" description="Polar residues" evidence="1">
    <location>
        <begin position="36"/>
        <end position="63"/>
    </location>
</feature>